<reference evidence="3" key="1">
    <citation type="journal article" date="2019" name="Int. J. Syst. Evol. Microbiol.">
        <title>The Global Catalogue of Microorganisms (GCM) 10K type strain sequencing project: providing services to taxonomists for standard genome sequencing and annotation.</title>
        <authorList>
            <consortium name="The Broad Institute Genomics Platform"/>
            <consortium name="The Broad Institute Genome Sequencing Center for Infectious Disease"/>
            <person name="Wu L."/>
            <person name="Ma J."/>
        </authorList>
    </citation>
    <scope>NUCLEOTIDE SEQUENCE [LARGE SCALE GENOMIC DNA]</scope>
    <source>
        <strain evidence="3">CGMCC 1.15339</strain>
    </source>
</reference>
<gene>
    <name evidence="2" type="ORF">GCM10011607_21430</name>
</gene>
<evidence type="ECO:0000259" key="1">
    <source>
        <dbReference type="Pfam" id="PF05523"/>
    </source>
</evidence>
<dbReference type="InterPro" id="IPR011051">
    <property type="entry name" value="RmlC_Cupin_sf"/>
</dbReference>
<evidence type="ECO:0000313" key="3">
    <source>
        <dbReference type="Proteomes" id="UP000617555"/>
    </source>
</evidence>
<accession>A0ABQ1J7B3</accession>
<dbReference type="EMBL" id="BMII01000016">
    <property type="protein sequence ID" value="GGB60454.1"/>
    <property type="molecule type" value="Genomic_DNA"/>
</dbReference>
<keyword evidence="2" id="KW-0413">Isomerase</keyword>
<proteinExistence type="predicted"/>
<name>A0ABQ1J7B3_9GAMM</name>
<dbReference type="SUPFAM" id="SSF51182">
    <property type="entry name" value="RmlC-like cupins"/>
    <property type="match status" value="1"/>
</dbReference>
<organism evidence="2 3">
    <name type="scientific">Shewanella inventionis</name>
    <dbReference type="NCBI Taxonomy" id="1738770"/>
    <lineage>
        <taxon>Bacteria</taxon>
        <taxon>Pseudomonadati</taxon>
        <taxon>Pseudomonadota</taxon>
        <taxon>Gammaproteobacteria</taxon>
        <taxon>Alteromonadales</taxon>
        <taxon>Shewanellaceae</taxon>
        <taxon>Shewanella</taxon>
    </lineage>
</organism>
<dbReference type="CDD" id="cd20292">
    <property type="entry name" value="cupin_QdtA-like"/>
    <property type="match status" value="1"/>
</dbReference>
<keyword evidence="3" id="KW-1185">Reference proteome</keyword>
<evidence type="ECO:0000313" key="2">
    <source>
        <dbReference type="EMBL" id="GGB60454.1"/>
    </source>
</evidence>
<dbReference type="Pfam" id="PF05523">
    <property type="entry name" value="FdtA"/>
    <property type="match status" value="1"/>
</dbReference>
<dbReference type="Proteomes" id="UP000617555">
    <property type="component" value="Unassembled WGS sequence"/>
</dbReference>
<dbReference type="InterPro" id="IPR014710">
    <property type="entry name" value="RmlC-like_jellyroll"/>
</dbReference>
<dbReference type="GO" id="GO:0016853">
    <property type="term" value="F:isomerase activity"/>
    <property type="evidence" value="ECO:0007669"/>
    <property type="project" value="UniProtKB-KW"/>
</dbReference>
<comment type="caution">
    <text evidence="2">The sequence shown here is derived from an EMBL/GenBank/DDBJ whole genome shotgun (WGS) entry which is preliminary data.</text>
</comment>
<sequence>MSLINVIDLKSLGDERGELVSIEGSVDLSFEIKRVYFLYNTSSNCARGFHAHKNLKQLAICVSGQCDFILDDGNSRETVKLSSPTKGLLIDNMIWREMHNFSHDCVLMVLASELYNESDYIRDYSGFLNSKSCNKETK</sequence>
<protein>
    <submittedName>
        <fullName evidence="2">dTDP-6-deoxy-3,4-keto-hexulose isomerase</fullName>
    </submittedName>
</protein>
<dbReference type="Gene3D" id="2.60.120.10">
    <property type="entry name" value="Jelly Rolls"/>
    <property type="match status" value="1"/>
</dbReference>
<feature type="domain" description="Sugar 3,4-ketoisomerase QdtA cupin" evidence="1">
    <location>
        <begin position="5"/>
        <end position="131"/>
    </location>
</feature>
<dbReference type="InterPro" id="IPR008894">
    <property type="entry name" value="QdtA_cupin_dom"/>
</dbReference>